<dbReference type="Proteomes" id="UP000289166">
    <property type="component" value="Unassembled WGS sequence"/>
</dbReference>
<evidence type="ECO:0000313" key="4">
    <source>
        <dbReference type="Proteomes" id="UP000289166"/>
    </source>
</evidence>
<accession>A0A4Q0I1K1</accession>
<dbReference type="OrthoDB" id="9810929at2"/>
<dbReference type="InterPro" id="IPR028098">
    <property type="entry name" value="Glyco_trans_4-like_N"/>
</dbReference>
<dbReference type="GO" id="GO:0016757">
    <property type="term" value="F:glycosyltransferase activity"/>
    <property type="evidence" value="ECO:0007669"/>
    <property type="project" value="InterPro"/>
</dbReference>
<dbReference type="InterPro" id="IPR001296">
    <property type="entry name" value="Glyco_trans_1"/>
</dbReference>
<dbReference type="PANTHER" id="PTHR12526">
    <property type="entry name" value="GLYCOSYLTRANSFERASE"/>
    <property type="match status" value="1"/>
</dbReference>
<sequence>MKILLLASGTDIHSVRWANQLSRNGNTVHLCYVSNQKPSMDKFDDNVYLHELKFPAPFGYYLNVYQLKQIIKNIKPDVLNSHYASGYGTLGRLTGYSPYLISVYGGDVYDFPYLSRTNMRIIRKNLKAADSIASTSYAMAQQTSKLIDCRAEDIYITPFGVDIKQFCKRSVNKRDGIVIGSIKKLSPKYGIKYGILAINYLVNNLLAENEKNMKIKYLIYGEGPERSELEQLVKDLNLQNIVEFKGRIPNNLVPQALNQFDIFLGTSVLDSESFGVAVVEAMACEVPVIVTDVDGFKEVVDSGKAGIMVPRKDYEAMAKQIYKLIKDSDLRIKLGKVERDRVLEKYNWINNVREMEDIYSKLITRVKK</sequence>
<evidence type="ECO:0000259" key="2">
    <source>
        <dbReference type="Pfam" id="PF13477"/>
    </source>
</evidence>
<evidence type="ECO:0000313" key="3">
    <source>
        <dbReference type="EMBL" id="RXE58001.1"/>
    </source>
</evidence>
<gene>
    <name evidence="3" type="ORF">EFD62_14565</name>
</gene>
<dbReference type="Pfam" id="PF00534">
    <property type="entry name" value="Glycos_transf_1"/>
    <property type="match status" value="1"/>
</dbReference>
<keyword evidence="4" id="KW-1185">Reference proteome</keyword>
<dbReference type="AlphaFoldDB" id="A0A4Q0I1K1"/>
<dbReference type="Gene3D" id="3.40.50.2000">
    <property type="entry name" value="Glycogen Phosphorylase B"/>
    <property type="match status" value="2"/>
</dbReference>
<protein>
    <submittedName>
        <fullName evidence="3">Glycosyltransferase family 4 protein</fullName>
    </submittedName>
</protein>
<dbReference type="EMBL" id="RLII01000027">
    <property type="protein sequence ID" value="RXE58001.1"/>
    <property type="molecule type" value="Genomic_DNA"/>
</dbReference>
<dbReference type="SUPFAM" id="SSF53756">
    <property type="entry name" value="UDP-Glycosyltransferase/glycogen phosphorylase"/>
    <property type="match status" value="1"/>
</dbReference>
<dbReference type="Pfam" id="PF13477">
    <property type="entry name" value="Glyco_trans_4_2"/>
    <property type="match status" value="1"/>
</dbReference>
<dbReference type="PANTHER" id="PTHR12526:SF638">
    <property type="entry name" value="SPORE COAT PROTEIN SA"/>
    <property type="match status" value="1"/>
</dbReference>
<dbReference type="RefSeq" id="WP_128706353.1">
    <property type="nucleotide sequence ID" value="NZ_RLII01000027.1"/>
</dbReference>
<name>A0A4Q0I1K1_9FIRM</name>
<keyword evidence="3" id="KW-0808">Transferase</keyword>
<reference evidence="4" key="1">
    <citation type="submission" date="2018-11" db="EMBL/GenBank/DDBJ databases">
        <title>Genome sequencing of a novel mesophilic and cellulolytic organism within the genus Hungateiclostridium.</title>
        <authorList>
            <person name="Rettenmaier R."/>
            <person name="Liebl W."/>
            <person name="Zverlov V."/>
        </authorList>
    </citation>
    <scope>NUCLEOTIDE SEQUENCE [LARGE SCALE GENOMIC DNA]</scope>
    <source>
        <strain evidence="4">N2K1</strain>
    </source>
</reference>
<feature type="domain" description="Glycosyl transferase family 1" evidence="1">
    <location>
        <begin position="170"/>
        <end position="337"/>
    </location>
</feature>
<organism evidence="3 4">
    <name type="scientific">Acetivibrio mesophilus</name>
    <dbReference type="NCBI Taxonomy" id="2487273"/>
    <lineage>
        <taxon>Bacteria</taxon>
        <taxon>Bacillati</taxon>
        <taxon>Bacillota</taxon>
        <taxon>Clostridia</taxon>
        <taxon>Eubacteriales</taxon>
        <taxon>Oscillospiraceae</taxon>
        <taxon>Acetivibrio</taxon>
    </lineage>
</organism>
<feature type="domain" description="Glycosyltransferase subfamily 4-like N-terminal" evidence="2">
    <location>
        <begin position="2"/>
        <end position="136"/>
    </location>
</feature>
<comment type="caution">
    <text evidence="3">The sequence shown here is derived from an EMBL/GenBank/DDBJ whole genome shotgun (WGS) entry which is preliminary data.</text>
</comment>
<proteinExistence type="predicted"/>
<evidence type="ECO:0000259" key="1">
    <source>
        <dbReference type="Pfam" id="PF00534"/>
    </source>
</evidence>